<name>A0A8T0DYW3_ARGBR</name>
<reference evidence="2" key="2">
    <citation type="submission" date="2020-06" db="EMBL/GenBank/DDBJ databases">
        <authorList>
            <person name="Sheffer M."/>
        </authorList>
    </citation>
    <scope>NUCLEOTIDE SEQUENCE</scope>
</reference>
<comment type="caution">
    <text evidence="2">The sequence shown here is derived from an EMBL/GenBank/DDBJ whole genome shotgun (WGS) entry which is preliminary data.</text>
</comment>
<dbReference type="InterPro" id="IPR000210">
    <property type="entry name" value="BTB/POZ_dom"/>
</dbReference>
<reference evidence="2" key="1">
    <citation type="journal article" date="2020" name="bioRxiv">
        <title>Chromosome-level reference genome of the European wasp spider Argiope bruennichi: a resource for studies on range expansion and evolutionary adaptation.</title>
        <authorList>
            <person name="Sheffer M.M."/>
            <person name="Hoppe A."/>
            <person name="Krehenwinkel H."/>
            <person name="Uhl G."/>
            <person name="Kuss A.W."/>
            <person name="Jensen L."/>
            <person name="Jensen C."/>
            <person name="Gillespie R.G."/>
            <person name="Hoff K.J."/>
            <person name="Prost S."/>
        </authorList>
    </citation>
    <scope>NUCLEOTIDE SEQUENCE</scope>
</reference>
<proteinExistence type="predicted"/>
<evidence type="ECO:0000259" key="1">
    <source>
        <dbReference type="PROSITE" id="PS50097"/>
    </source>
</evidence>
<dbReference type="AlphaFoldDB" id="A0A8T0DYW3"/>
<gene>
    <name evidence="2" type="ORF">HNY73_021878</name>
</gene>
<evidence type="ECO:0000313" key="2">
    <source>
        <dbReference type="EMBL" id="KAF8763728.1"/>
    </source>
</evidence>
<dbReference type="Gene3D" id="1.25.40.420">
    <property type="match status" value="1"/>
</dbReference>
<dbReference type="PANTHER" id="PTHR24413">
    <property type="entry name" value="SPECKLE-TYPE POZ PROTEIN"/>
    <property type="match status" value="1"/>
</dbReference>
<dbReference type="PROSITE" id="PS50097">
    <property type="entry name" value="BTB"/>
    <property type="match status" value="1"/>
</dbReference>
<dbReference type="SUPFAM" id="SSF54695">
    <property type="entry name" value="POZ domain"/>
    <property type="match status" value="1"/>
</dbReference>
<dbReference type="Gene3D" id="3.30.710.10">
    <property type="entry name" value="Potassium Channel Kv1.1, Chain A"/>
    <property type="match status" value="1"/>
</dbReference>
<sequence length="303" mass="33971">MQNGSTYYATLFGSKDEIKFSIVSSSGNLKCSVSMFIGSETLLFSNSLGKPTRSFNGGLSSWYSYYNLIKLSSAEESFLTLKKHPNDALIFICRIIKFSNTFQTSSVQSSGSTDILYNLKTLAAALKSSSEPLSKEKVVLRVGEETETVNKAILCARSAVFDKMFQNDVEESKNNTVTITDIKMPVLRVLVSFLYSGKLLDRDSYTASNFNLDFILDLYYAADKYDITELRHLCVDLILPHISMENIFRIRKLAFSHNDALLKSSVVVFIATNIDALISTGDWKNLINEEPQIASEVLNFFDF</sequence>
<dbReference type="Proteomes" id="UP000807504">
    <property type="component" value="Unassembled WGS sequence"/>
</dbReference>
<protein>
    <submittedName>
        <fullName evidence="2">Speckle-type POZ protein like</fullName>
    </submittedName>
</protein>
<feature type="domain" description="BTB" evidence="1">
    <location>
        <begin position="136"/>
        <end position="203"/>
    </location>
</feature>
<dbReference type="Pfam" id="PF00651">
    <property type="entry name" value="BTB"/>
    <property type="match status" value="1"/>
</dbReference>
<organism evidence="2 3">
    <name type="scientific">Argiope bruennichi</name>
    <name type="common">Wasp spider</name>
    <name type="synonym">Aranea bruennichi</name>
    <dbReference type="NCBI Taxonomy" id="94029"/>
    <lineage>
        <taxon>Eukaryota</taxon>
        <taxon>Metazoa</taxon>
        <taxon>Ecdysozoa</taxon>
        <taxon>Arthropoda</taxon>
        <taxon>Chelicerata</taxon>
        <taxon>Arachnida</taxon>
        <taxon>Araneae</taxon>
        <taxon>Araneomorphae</taxon>
        <taxon>Entelegynae</taxon>
        <taxon>Araneoidea</taxon>
        <taxon>Araneidae</taxon>
        <taxon>Argiope</taxon>
    </lineage>
</organism>
<dbReference type="SMART" id="SM00225">
    <property type="entry name" value="BTB"/>
    <property type="match status" value="1"/>
</dbReference>
<evidence type="ECO:0000313" key="3">
    <source>
        <dbReference type="Proteomes" id="UP000807504"/>
    </source>
</evidence>
<keyword evidence="3" id="KW-1185">Reference proteome</keyword>
<dbReference type="InterPro" id="IPR011333">
    <property type="entry name" value="SKP1/BTB/POZ_sf"/>
</dbReference>
<accession>A0A8T0DYW3</accession>
<dbReference type="EMBL" id="JABXBU010002231">
    <property type="protein sequence ID" value="KAF8763728.1"/>
    <property type="molecule type" value="Genomic_DNA"/>
</dbReference>